<name>A0AAV0U874_9STRA</name>
<dbReference type="Proteomes" id="UP001157938">
    <property type="component" value="Unassembled WGS sequence"/>
</dbReference>
<evidence type="ECO:0000313" key="10">
    <source>
        <dbReference type="EMBL" id="CAI5731913.1"/>
    </source>
</evidence>
<dbReference type="PANTHER" id="PTHR12837">
    <property type="entry name" value="POLY ADP-RIBOSE GLYCOHYDROLASE"/>
    <property type="match status" value="1"/>
</dbReference>
<evidence type="ECO:0000256" key="4">
    <source>
        <dbReference type="PIRSR" id="PIRSR607724-1"/>
    </source>
</evidence>
<dbReference type="EMBL" id="CAKLBC010000446">
    <property type="protein sequence ID" value="CAH0486394.1"/>
    <property type="molecule type" value="Genomic_DNA"/>
</dbReference>
<evidence type="ECO:0000313" key="11">
    <source>
        <dbReference type="Proteomes" id="UP001157938"/>
    </source>
</evidence>
<dbReference type="GO" id="GO:1990966">
    <property type="term" value="P:ATP generation from poly-ADP-D-ribose"/>
    <property type="evidence" value="ECO:0007669"/>
    <property type="project" value="TreeGrafter"/>
</dbReference>
<evidence type="ECO:0000256" key="3">
    <source>
        <dbReference type="ARBA" id="ARBA00022801"/>
    </source>
</evidence>
<feature type="active site" evidence="4">
    <location>
        <position position="442"/>
    </location>
</feature>
<dbReference type="InterPro" id="IPR007724">
    <property type="entry name" value="Poly_GlycHdrlase"/>
</dbReference>
<feature type="binding site" evidence="5">
    <location>
        <position position="459"/>
    </location>
    <ligand>
        <name>substrate</name>
    </ligand>
</feature>
<evidence type="ECO:0000256" key="6">
    <source>
        <dbReference type="SAM" id="MobiDB-lite"/>
    </source>
</evidence>
<feature type="region of interest" description="Disordered" evidence="6">
    <location>
        <begin position="685"/>
        <end position="762"/>
    </location>
</feature>
<dbReference type="EMBL" id="CANTFK010000868">
    <property type="protein sequence ID" value="CAI5731913.1"/>
    <property type="molecule type" value="Genomic_DNA"/>
</dbReference>
<dbReference type="GO" id="GO:0009225">
    <property type="term" value="P:nucleotide-sugar metabolic process"/>
    <property type="evidence" value="ECO:0007669"/>
    <property type="project" value="TreeGrafter"/>
</dbReference>
<dbReference type="AlphaFoldDB" id="A0AAV0U874"/>
<feature type="domain" description="PARG catalytic Macro" evidence="7">
    <location>
        <begin position="421"/>
        <end position="616"/>
    </location>
</feature>
<keyword evidence="3" id="KW-0378">Hydrolase</keyword>
<evidence type="ECO:0000259" key="7">
    <source>
        <dbReference type="Pfam" id="PF05028"/>
    </source>
</evidence>
<feature type="domain" description="PARG helical" evidence="8">
    <location>
        <begin position="198"/>
        <end position="374"/>
    </location>
</feature>
<feature type="binding site" evidence="5">
    <location>
        <position position="500"/>
    </location>
    <ligand>
        <name>substrate</name>
    </ligand>
</feature>
<dbReference type="PANTHER" id="PTHR12837:SF0">
    <property type="entry name" value="POLY(ADP-RIBOSE) GLYCOHYDROLASE"/>
    <property type="match status" value="1"/>
</dbReference>
<comment type="caution">
    <text evidence="10">The sequence shown here is derived from an EMBL/GenBank/DDBJ whole genome shotgun (WGS) entry which is preliminary data.</text>
</comment>
<feature type="active site" evidence="4">
    <location>
        <position position="461"/>
    </location>
</feature>
<evidence type="ECO:0000259" key="8">
    <source>
        <dbReference type="Pfam" id="PF20811"/>
    </source>
</evidence>
<feature type="compositionally biased region" description="Basic and acidic residues" evidence="6">
    <location>
        <begin position="694"/>
        <end position="703"/>
    </location>
</feature>
<comment type="similarity">
    <text evidence="1">Belongs to the poly(ADP-ribose) glycohydrolase family.</text>
</comment>
<feature type="active site" evidence="4">
    <location>
        <position position="460"/>
    </location>
</feature>
<evidence type="ECO:0000256" key="1">
    <source>
        <dbReference type="ARBA" id="ARBA00009545"/>
    </source>
</evidence>
<dbReference type="GO" id="GO:0005975">
    <property type="term" value="P:carbohydrate metabolic process"/>
    <property type="evidence" value="ECO:0007669"/>
    <property type="project" value="InterPro"/>
</dbReference>
<dbReference type="Proteomes" id="UP001159659">
    <property type="component" value="Unassembled WGS sequence"/>
</dbReference>
<dbReference type="GO" id="GO:0005634">
    <property type="term" value="C:nucleus"/>
    <property type="evidence" value="ECO:0007669"/>
    <property type="project" value="TreeGrafter"/>
</dbReference>
<feature type="binding site" evidence="5">
    <location>
        <position position="445"/>
    </location>
    <ligand>
        <name>substrate</name>
    </ligand>
</feature>
<gene>
    <name evidence="9" type="ORF">PFR001_LOCUS2028</name>
    <name evidence="10" type="ORF">PFR002_LOCUS6725</name>
</gene>
<dbReference type="InterPro" id="IPR046372">
    <property type="entry name" value="PARG_cat_C"/>
</dbReference>
<evidence type="ECO:0000313" key="9">
    <source>
        <dbReference type="EMBL" id="CAH0486394.1"/>
    </source>
</evidence>
<evidence type="ECO:0000256" key="2">
    <source>
        <dbReference type="ARBA" id="ARBA00012255"/>
    </source>
</evidence>
<dbReference type="EC" id="3.2.1.143" evidence="2"/>
<dbReference type="Pfam" id="PF05028">
    <property type="entry name" value="PARG_cat_C"/>
    <property type="match status" value="1"/>
</dbReference>
<accession>A0AAV0U874</accession>
<dbReference type="GO" id="GO:0005737">
    <property type="term" value="C:cytoplasm"/>
    <property type="evidence" value="ECO:0007669"/>
    <property type="project" value="TreeGrafter"/>
</dbReference>
<proteinExistence type="inferred from homology"/>
<evidence type="ECO:0000256" key="5">
    <source>
        <dbReference type="PIRSR" id="PIRSR607724-2"/>
    </source>
</evidence>
<evidence type="ECO:0000313" key="12">
    <source>
        <dbReference type="Proteomes" id="UP001159659"/>
    </source>
</evidence>
<feature type="compositionally biased region" description="Basic and acidic residues" evidence="6">
    <location>
        <begin position="719"/>
        <end position="749"/>
    </location>
</feature>
<organism evidence="10 12">
    <name type="scientific">Peronospora farinosa</name>
    <dbReference type="NCBI Taxonomy" id="134698"/>
    <lineage>
        <taxon>Eukaryota</taxon>
        <taxon>Sar</taxon>
        <taxon>Stramenopiles</taxon>
        <taxon>Oomycota</taxon>
        <taxon>Peronosporomycetes</taxon>
        <taxon>Peronosporales</taxon>
        <taxon>Peronosporaceae</taxon>
        <taxon>Peronospora</taxon>
    </lineage>
</organism>
<dbReference type="GO" id="GO:0006282">
    <property type="term" value="P:regulation of DNA repair"/>
    <property type="evidence" value="ECO:0007669"/>
    <property type="project" value="InterPro"/>
</dbReference>
<dbReference type="GO" id="GO:0004649">
    <property type="term" value="F:poly(ADP-ribose) glycohydrolase activity"/>
    <property type="evidence" value="ECO:0007669"/>
    <property type="project" value="UniProtKB-EC"/>
</dbReference>
<reference evidence="9 11" key="1">
    <citation type="submission" date="2021-11" db="EMBL/GenBank/DDBJ databases">
        <authorList>
            <person name="Islam A."/>
            <person name="Islam S."/>
            <person name="Flora M.S."/>
            <person name="Rahman M."/>
            <person name="Ziaur R.M."/>
            <person name="Epstein J.H."/>
            <person name="Hassan M."/>
            <person name="Klassen M."/>
            <person name="Woodard K."/>
            <person name="Webb A."/>
            <person name="Webby R.J."/>
            <person name="El Zowalaty M.E."/>
        </authorList>
    </citation>
    <scope>NUCLEOTIDE SEQUENCE [LARGE SCALE GENOMIC DNA]</scope>
    <source>
        <strain evidence="9">Pf1</strain>
    </source>
</reference>
<protein>
    <recommendedName>
        <fullName evidence="2">poly(ADP-ribose) glycohydrolase</fullName>
        <ecNumber evidence="2">3.2.1.143</ecNumber>
    </recommendedName>
</protein>
<reference evidence="10" key="2">
    <citation type="submission" date="2022-12" db="EMBL/GenBank/DDBJ databases">
        <authorList>
            <person name="Webb A."/>
        </authorList>
    </citation>
    <scope>NUCLEOTIDE SEQUENCE</scope>
    <source>
        <strain evidence="10">Pf2</strain>
    </source>
</reference>
<keyword evidence="11" id="KW-1185">Reference proteome</keyword>
<sequence length="762" mass="86301">MSRVLSLRGAIFTFHCLSPRECHELTALILHTNGKLYNKEHARKPGIVYVITSFWADCKPGAAFQDVSFQFVTSFWLHEMLRLGHWLDPDSNQFFEPPPRPKDLWLHYPLDYHDVEDVDKDIDMQDTSLHATSLRARLPCSPHFLFRDQVPLWPYIAAYLAQPIHDVYELTARLQLLTVSSPRRRFNCLEYAMNELLTMEEQDKFFTHVLPEMTRMVLALPQMFAIPPPLLTPQEAGGQVHSCSDKYEAENVKTRVDVSKKVQLVTQSHRLSKLEVLTLVCGCFFGIFPDQDVTKSELGVQSRKSRRHGIDIGNDLIQFPHFTAARLFSSPGMGKIIVLKAQKIRCLLQYFLRVVPLAVSKRNALSAEVIDFTRVGVHLPLAQGEIGAEQSSEGLLKILGNPSQANCTSHAQSAAGAHPRLHAATCVSDVRIEDLNKHLQIDFANKFAGGGVLNSGCVQEEIRFLLSPELLVSCLLFAKLEPHEAFVIHGTERYSTYQGYGGSFVYGGNFEDTTSLESLPDGRLRRQCVVVGMDATDYGKERVQRQYTREHVLRDLVKAYAGFVYLEARDNEQCWPVASGNWGCGVFQGDRELKFLIQWLAASLCHRELVYVLFERDLDLLTKVNALLTLAISLKSREWDQQSGGVIQWLLTYLLHELDFDRGMKGGHSVLKRASLSLKRTLTTLQAPDNHQQVTERKPKESQAAKAASSQTDLLSPDTKLEDRATSTREEEQPDETMKKKPKVMKTEYHQSTMLDFCTPKQ</sequence>
<dbReference type="InterPro" id="IPR048362">
    <property type="entry name" value="PARG_helical"/>
</dbReference>
<dbReference type="Pfam" id="PF20811">
    <property type="entry name" value="PARG_cat_N"/>
    <property type="match status" value="1"/>
</dbReference>